<dbReference type="Gene3D" id="3.40.1000.70">
    <property type="entry name" value="PknH-like extracellular domain"/>
    <property type="match status" value="1"/>
</dbReference>
<dbReference type="Proteomes" id="UP001206639">
    <property type="component" value="Unassembled WGS sequence"/>
</dbReference>
<name>A0ABT2MJY8_9MYCO</name>
<dbReference type="InterPro" id="IPR038232">
    <property type="entry name" value="PknH-like_Extracell_sf"/>
</dbReference>
<evidence type="ECO:0000313" key="2">
    <source>
        <dbReference type="EMBL" id="MCT7661735.1"/>
    </source>
</evidence>
<sequence>MSGTAVRPRVHGQGDELSAMLLSVEEIRGIVGADNIEITETYEKFLDYVEFTPEECAGVPFNTIERAYRNSGYQAVSGMIMQNDGQQRWIDEGVVRFATAAAARRFVSDSERIWQDCSGVRAHAVPDEDTAGQIWAIRDTVRLRNFNGLMVTSSRVDRPGRECAHAMADRAQLVIDVAVCGPQIDDEAVTILAGIADRPPI</sequence>
<proteinExistence type="predicted"/>
<dbReference type="EMBL" id="JAODWD010000006">
    <property type="protein sequence ID" value="MCT7661735.1"/>
    <property type="molecule type" value="Genomic_DNA"/>
</dbReference>
<gene>
    <name evidence="2" type="ORF">N4S67_25380</name>
</gene>
<protein>
    <submittedName>
        <fullName evidence="2">Sensor domain-containing protein</fullName>
    </submittedName>
</protein>
<keyword evidence="3" id="KW-1185">Reference proteome</keyword>
<dbReference type="InterPro" id="IPR026954">
    <property type="entry name" value="PknH-like_Extracell"/>
</dbReference>
<comment type="caution">
    <text evidence="2">The sequence shown here is derived from an EMBL/GenBank/DDBJ whole genome shotgun (WGS) entry which is preliminary data.</text>
</comment>
<dbReference type="Pfam" id="PF14032">
    <property type="entry name" value="PknH_C"/>
    <property type="match status" value="1"/>
</dbReference>
<accession>A0ABT2MJY8</accession>
<reference evidence="3" key="1">
    <citation type="submission" date="2023-07" db="EMBL/GenBank/DDBJ databases">
        <authorList>
            <person name="Deng Y."/>
            <person name="Zhang Y.-Q."/>
        </authorList>
    </citation>
    <scope>NUCLEOTIDE SEQUENCE [LARGE SCALE GENOMIC DNA]</scope>
    <source>
        <strain evidence="3">CPCC 205710</strain>
    </source>
</reference>
<evidence type="ECO:0000259" key="1">
    <source>
        <dbReference type="Pfam" id="PF14032"/>
    </source>
</evidence>
<feature type="domain" description="PknH-like extracellular" evidence="1">
    <location>
        <begin position="14"/>
        <end position="198"/>
    </location>
</feature>
<dbReference type="RefSeq" id="WP_260995766.1">
    <property type="nucleotide sequence ID" value="NZ_JAODWD010000006.1"/>
</dbReference>
<organism evidence="2 3">
    <name type="scientific">Mycobacterium deserti</name>
    <dbReference type="NCBI Taxonomy" id="2978347"/>
    <lineage>
        <taxon>Bacteria</taxon>
        <taxon>Bacillati</taxon>
        <taxon>Actinomycetota</taxon>
        <taxon>Actinomycetes</taxon>
        <taxon>Mycobacteriales</taxon>
        <taxon>Mycobacteriaceae</taxon>
        <taxon>Mycobacterium</taxon>
    </lineage>
</organism>
<evidence type="ECO:0000313" key="3">
    <source>
        <dbReference type="Proteomes" id="UP001206639"/>
    </source>
</evidence>